<reference evidence="2 3" key="1">
    <citation type="journal article" date="2018" name="IMA Fungus">
        <title>IMA Genome-F 10: Nine draft genome sequences of Claviceps purpurea s.lat., including C. arundinis, C. humidiphila, and C. cf. spartinae, pseudomolecules for the pitch canker pathogen Fusarium circinatum, draft genome of Davidsoniella eucalypti, Grosmannia galeiformis, Quambalaria eucalypti, and Teratosphaeria destructans.</title>
        <authorList>
            <person name="Wingfield B.D."/>
            <person name="Liu M."/>
            <person name="Nguyen H.D."/>
            <person name="Lane F.A."/>
            <person name="Morgan S.W."/>
            <person name="De Vos L."/>
            <person name="Wilken P.M."/>
            <person name="Duong T.A."/>
            <person name="Aylward J."/>
            <person name="Coetzee M.P."/>
            <person name="Dadej K."/>
            <person name="De Beer Z.W."/>
            <person name="Findlay W."/>
            <person name="Havenga M."/>
            <person name="Kolarik M."/>
            <person name="Menzies J.G."/>
            <person name="Naidoo K."/>
            <person name="Pochopski O."/>
            <person name="Shoukouhi P."/>
            <person name="Santana Q.C."/>
            <person name="Seifert K.A."/>
            <person name="Soal N."/>
            <person name="Steenkamp E.T."/>
            <person name="Tatham C.T."/>
            <person name="van der Nest M.A."/>
            <person name="Wingfield M.J."/>
        </authorList>
    </citation>
    <scope>NUCLEOTIDE SEQUENCE [LARGE SCALE GENOMIC DNA]</scope>
    <source>
        <strain evidence="2">CMW44962</strain>
    </source>
</reference>
<keyword evidence="3" id="KW-1185">Reference proteome</keyword>
<comment type="caution">
    <text evidence="2">The sequence shown here is derived from an EMBL/GenBank/DDBJ whole genome shotgun (WGS) entry which is preliminary data.</text>
</comment>
<reference evidence="2 3" key="2">
    <citation type="journal article" date="2021" name="Curr. Genet.">
        <title>Genetic response to nitrogen starvation in the aggressive Eucalyptus foliar pathogen Teratosphaeria destructans.</title>
        <authorList>
            <person name="Havenga M."/>
            <person name="Wingfield B.D."/>
            <person name="Wingfield M.J."/>
            <person name="Dreyer L.L."/>
            <person name="Roets F."/>
            <person name="Aylward J."/>
        </authorList>
    </citation>
    <scope>NUCLEOTIDE SEQUENCE [LARGE SCALE GENOMIC DNA]</scope>
    <source>
        <strain evidence="2">CMW44962</strain>
    </source>
</reference>
<gene>
    <name evidence="2" type="ORF">Tdes44962_MAKER00051</name>
</gene>
<feature type="compositionally biased region" description="Basic residues" evidence="1">
    <location>
        <begin position="85"/>
        <end position="94"/>
    </location>
</feature>
<evidence type="ECO:0000313" key="2">
    <source>
        <dbReference type="EMBL" id="KAH9845841.1"/>
    </source>
</evidence>
<proteinExistence type="predicted"/>
<dbReference type="Proteomes" id="UP001138500">
    <property type="component" value="Unassembled WGS sequence"/>
</dbReference>
<accession>A0A9W7W881</accession>
<protein>
    <submittedName>
        <fullName evidence="2">Uncharacterized protein</fullName>
    </submittedName>
</protein>
<evidence type="ECO:0000256" key="1">
    <source>
        <dbReference type="SAM" id="MobiDB-lite"/>
    </source>
</evidence>
<dbReference type="EMBL" id="RIBY02000001">
    <property type="protein sequence ID" value="KAH9845841.1"/>
    <property type="molecule type" value="Genomic_DNA"/>
</dbReference>
<name>A0A9W7W881_9PEZI</name>
<organism evidence="2 3">
    <name type="scientific">Teratosphaeria destructans</name>
    <dbReference type="NCBI Taxonomy" id="418781"/>
    <lineage>
        <taxon>Eukaryota</taxon>
        <taxon>Fungi</taxon>
        <taxon>Dikarya</taxon>
        <taxon>Ascomycota</taxon>
        <taxon>Pezizomycotina</taxon>
        <taxon>Dothideomycetes</taxon>
        <taxon>Dothideomycetidae</taxon>
        <taxon>Mycosphaerellales</taxon>
        <taxon>Teratosphaeriaceae</taxon>
        <taxon>Teratosphaeria</taxon>
    </lineage>
</organism>
<dbReference type="AlphaFoldDB" id="A0A9W7W881"/>
<evidence type="ECO:0000313" key="3">
    <source>
        <dbReference type="Proteomes" id="UP001138500"/>
    </source>
</evidence>
<sequence length="143" mass="15106">MAKPATGARRSSRIRHLQAAAAAANKEADATKAVEQPAGKTRKTTSQKVTRPRTTAAPKSKKKEAKVERGHRVVKSTKAGAAVSSKKKKKKVGRRGACSALEGSKEKEEEEEPGSLEPRAMVEDGEGGDRFGDGGQGIVRSEA</sequence>
<feature type="region of interest" description="Disordered" evidence="1">
    <location>
        <begin position="1"/>
        <end position="143"/>
    </location>
</feature>